<dbReference type="InterPro" id="IPR012337">
    <property type="entry name" value="RNaseH-like_sf"/>
</dbReference>
<proteinExistence type="predicted"/>
<dbReference type="PANTHER" id="PTHR45913">
    <property type="entry name" value="EPM2A-INTERACTING PROTEIN 1"/>
    <property type="match status" value="1"/>
</dbReference>
<evidence type="ECO:0000313" key="2">
    <source>
        <dbReference type="Proteomes" id="UP000694846"/>
    </source>
</evidence>
<evidence type="ECO:0000313" key="3">
    <source>
        <dbReference type="RefSeq" id="XP_025425943.1"/>
    </source>
</evidence>
<dbReference type="AlphaFoldDB" id="A0A8B8GS62"/>
<dbReference type="OrthoDB" id="6623113at2759"/>
<dbReference type="InterPro" id="IPR006578">
    <property type="entry name" value="MADF-dom"/>
</dbReference>
<dbReference type="Pfam" id="PF10545">
    <property type="entry name" value="MADF_DNA_bdg"/>
    <property type="match status" value="1"/>
</dbReference>
<organism evidence="2 3">
    <name type="scientific">Sipha flava</name>
    <name type="common">yellow sugarcane aphid</name>
    <dbReference type="NCBI Taxonomy" id="143950"/>
    <lineage>
        <taxon>Eukaryota</taxon>
        <taxon>Metazoa</taxon>
        <taxon>Ecdysozoa</taxon>
        <taxon>Arthropoda</taxon>
        <taxon>Hexapoda</taxon>
        <taxon>Insecta</taxon>
        <taxon>Pterygota</taxon>
        <taxon>Neoptera</taxon>
        <taxon>Paraneoptera</taxon>
        <taxon>Hemiptera</taxon>
        <taxon>Sternorrhyncha</taxon>
        <taxon>Aphidomorpha</taxon>
        <taxon>Aphidoidea</taxon>
        <taxon>Aphididae</taxon>
        <taxon>Sipha</taxon>
    </lineage>
</organism>
<keyword evidence="2" id="KW-1185">Reference proteome</keyword>
<name>A0A8B8GS62_9HEMI</name>
<dbReference type="InterPro" id="IPR008906">
    <property type="entry name" value="HATC_C_dom"/>
</dbReference>
<sequence>MSEQLANIKFIEEVEKHELLYNYNLPGYSRKDLTEKAWHEIAAKVNMTVTRRIDDISNNLNSQVSNKTQEFISFCIALDESTDVSDTSQLLLFIRGVNKDLEISNELLSWENLKCITTDGGRNMCGTKKGLIGQIFTNCEKEGFKPMTLHCIIHQQALCGKTLDLSCVMDPIISTVNFIRLSALRHRQFQDFLKEIETEYPDIPYFRAVRWLSRGKILSRFFELTNEIEIFLIDKNRPLLLLTDSEWVWKLAFLVDITKYMNDFNLKLQGKDVLICDVYTLVKAFSCDIEKLPSTLQMEMIDLQSNDALKIKHREETLVDFYKFLLDIEYPNLKKFAIEYISVFATTYLCKQTFSKMKYIKSKYRSAMTDKHLESILKIGTSNIQSQFDRILAEKHQFHTSH</sequence>
<dbReference type="GeneID" id="112694625"/>
<dbReference type="PANTHER" id="PTHR45913:SF5">
    <property type="entry name" value="GENERAL TRANSCRIPTION FACTOR II-I REPEAT DOMAIN-CONTAINING PROTEIN 2A-LIKE PROTEIN"/>
    <property type="match status" value="1"/>
</dbReference>
<dbReference type="SMART" id="SM00595">
    <property type="entry name" value="MADF"/>
    <property type="match status" value="1"/>
</dbReference>
<dbReference type="Pfam" id="PF05699">
    <property type="entry name" value="Dimer_Tnp_hAT"/>
    <property type="match status" value="1"/>
</dbReference>
<feature type="domain" description="MADF" evidence="1">
    <location>
        <begin position="9"/>
        <end position="99"/>
    </location>
</feature>
<protein>
    <submittedName>
        <fullName evidence="3">General transcription factor II-I repeat domain-containing protein 2-like</fullName>
    </submittedName>
</protein>
<dbReference type="Proteomes" id="UP000694846">
    <property type="component" value="Unplaced"/>
</dbReference>
<evidence type="ECO:0000259" key="1">
    <source>
        <dbReference type="PROSITE" id="PS51029"/>
    </source>
</evidence>
<accession>A0A8B8GS62</accession>
<dbReference type="RefSeq" id="XP_025425943.1">
    <property type="nucleotide sequence ID" value="XM_025570158.1"/>
</dbReference>
<gene>
    <name evidence="3" type="primary">LOC112694625</name>
</gene>
<dbReference type="PROSITE" id="PS51029">
    <property type="entry name" value="MADF"/>
    <property type="match status" value="1"/>
</dbReference>
<dbReference type="SUPFAM" id="SSF53098">
    <property type="entry name" value="Ribonuclease H-like"/>
    <property type="match status" value="1"/>
</dbReference>
<dbReference type="GO" id="GO:0046983">
    <property type="term" value="F:protein dimerization activity"/>
    <property type="evidence" value="ECO:0007669"/>
    <property type="project" value="InterPro"/>
</dbReference>
<reference evidence="3" key="1">
    <citation type="submission" date="2025-08" db="UniProtKB">
        <authorList>
            <consortium name="RefSeq"/>
        </authorList>
    </citation>
    <scope>IDENTIFICATION</scope>
    <source>
        <tissue evidence="3">Whole body</tissue>
    </source>
</reference>